<reference evidence="1 2" key="1">
    <citation type="submission" date="2017-06" db="EMBL/GenBank/DDBJ databases">
        <title>Genome sequencing of cyanobaciteial culture collection at National Institute for Environmental Studies (NIES).</title>
        <authorList>
            <person name="Hirose Y."/>
            <person name="Shimura Y."/>
            <person name="Fujisawa T."/>
            <person name="Nakamura Y."/>
            <person name="Kawachi M."/>
        </authorList>
    </citation>
    <scope>NUCLEOTIDE SEQUENCE [LARGE SCALE GENOMIC DNA]</scope>
    <source>
        <strain evidence="1 2">NIES-806</strain>
    </source>
</reference>
<name>A0A1Z4V2P9_9CYAN</name>
<organism evidence="1 2">
    <name type="scientific">Dolichospermum compactum NIES-806</name>
    <dbReference type="NCBI Taxonomy" id="1973481"/>
    <lineage>
        <taxon>Bacteria</taxon>
        <taxon>Bacillati</taxon>
        <taxon>Cyanobacteriota</taxon>
        <taxon>Cyanophyceae</taxon>
        <taxon>Nostocales</taxon>
        <taxon>Aphanizomenonaceae</taxon>
        <taxon>Dolichospermum</taxon>
        <taxon>Dolichospermum compactum</taxon>
    </lineage>
</organism>
<dbReference type="RefSeq" id="WP_096666761.1">
    <property type="nucleotide sequence ID" value="NZ_AP018316.1"/>
</dbReference>
<sequence length="92" mass="10599">MPQCPCCSDSLLHHIRGAESYWFCRSCWQEMPVLMQRHTAEVPKPILAKLAKKIALPEHCLGSHGLIQPNSFQSRLEGNWDREIVTNVPREF</sequence>
<dbReference type="OrthoDB" id="495562at2"/>
<dbReference type="AlphaFoldDB" id="A0A1Z4V2P9"/>
<dbReference type="Proteomes" id="UP000218702">
    <property type="component" value="Chromosome"/>
</dbReference>
<dbReference type="EMBL" id="AP018316">
    <property type="protein sequence ID" value="BAZ85714.1"/>
    <property type="molecule type" value="Genomic_DNA"/>
</dbReference>
<proteinExistence type="predicted"/>
<evidence type="ECO:0000313" key="2">
    <source>
        <dbReference type="Proteomes" id="UP000218702"/>
    </source>
</evidence>
<evidence type="ECO:0000313" key="1">
    <source>
        <dbReference type="EMBL" id="BAZ85714.1"/>
    </source>
</evidence>
<accession>A0A1Z4V2P9</accession>
<dbReference type="KEGG" id="dcm:NIES806_19180"/>
<keyword evidence="2" id="KW-1185">Reference proteome</keyword>
<protein>
    <submittedName>
        <fullName evidence="1">Uncharacterized protein</fullName>
    </submittedName>
</protein>
<gene>
    <name evidence="1" type="ORF">NIES806_19180</name>
</gene>